<dbReference type="InterPro" id="IPR036390">
    <property type="entry name" value="WH_DNA-bd_sf"/>
</dbReference>
<dbReference type="PANTHER" id="PTHR30537:SF26">
    <property type="entry name" value="GLYCINE CLEAVAGE SYSTEM TRANSCRIPTIONAL ACTIVATOR"/>
    <property type="match status" value="1"/>
</dbReference>
<dbReference type="Gene3D" id="1.10.10.10">
    <property type="entry name" value="Winged helix-like DNA-binding domain superfamily/Winged helix DNA-binding domain"/>
    <property type="match status" value="1"/>
</dbReference>
<dbReference type="GO" id="GO:0043565">
    <property type="term" value="F:sequence-specific DNA binding"/>
    <property type="evidence" value="ECO:0007669"/>
    <property type="project" value="TreeGrafter"/>
</dbReference>
<dbReference type="GO" id="GO:0003700">
    <property type="term" value="F:DNA-binding transcription factor activity"/>
    <property type="evidence" value="ECO:0007669"/>
    <property type="project" value="InterPro"/>
</dbReference>
<dbReference type="Pfam" id="PF00126">
    <property type="entry name" value="HTH_1"/>
    <property type="match status" value="1"/>
</dbReference>
<dbReference type="SUPFAM" id="SSF46785">
    <property type="entry name" value="Winged helix' DNA-binding domain"/>
    <property type="match status" value="1"/>
</dbReference>
<dbReference type="InterPro" id="IPR000847">
    <property type="entry name" value="LysR_HTH_N"/>
</dbReference>
<dbReference type="InterPro" id="IPR058163">
    <property type="entry name" value="LysR-type_TF_proteobact-type"/>
</dbReference>
<dbReference type="PRINTS" id="PR00039">
    <property type="entry name" value="HTHLYSR"/>
</dbReference>
<organism evidence="6 7">
    <name type="scientific">Segnochrobactrum spirostomi</name>
    <dbReference type="NCBI Taxonomy" id="2608987"/>
    <lineage>
        <taxon>Bacteria</taxon>
        <taxon>Pseudomonadati</taxon>
        <taxon>Pseudomonadota</taxon>
        <taxon>Alphaproteobacteria</taxon>
        <taxon>Hyphomicrobiales</taxon>
        <taxon>Segnochrobactraceae</taxon>
        <taxon>Segnochrobactrum</taxon>
    </lineage>
</organism>
<gene>
    <name evidence="6" type="ORF">F0357_01535</name>
</gene>
<accession>A0A6A7XY53</accession>
<dbReference type="InterPro" id="IPR036388">
    <property type="entry name" value="WH-like_DNA-bd_sf"/>
</dbReference>
<keyword evidence="7" id="KW-1185">Reference proteome</keyword>
<keyword evidence="4" id="KW-0804">Transcription</keyword>
<evidence type="ECO:0000256" key="4">
    <source>
        <dbReference type="ARBA" id="ARBA00023163"/>
    </source>
</evidence>
<keyword evidence="3" id="KW-0238">DNA-binding</keyword>
<dbReference type="PROSITE" id="PS50931">
    <property type="entry name" value="HTH_LYSR"/>
    <property type="match status" value="1"/>
</dbReference>
<dbReference type="GO" id="GO:0006351">
    <property type="term" value="P:DNA-templated transcription"/>
    <property type="evidence" value="ECO:0007669"/>
    <property type="project" value="TreeGrafter"/>
</dbReference>
<name>A0A6A7XY53_9HYPH</name>
<dbReference type="SUPFAM" id="SSF53850">
    <property type="entry name" value="Periplasmic binding protein-like II"/>
    <property type="match status" value="1"/>
</dbReference>
<dbReference type="AlphaFoldDB" id="A0A6A7XY53"/>
<feature type="domain" description="HTH lysR-type" evidence="5">
    <location>
        <begin position="8"/>
        <end position="65"/>
    </location>
</feature>
<dbReference type="EMBL" id="VWNA01000001">
    <property type="protein sequence ID" value="MQT11375.1"/>
    <property type="molecule type" value="Genomic_DNA"/>
</dbReference>
<comment type="similarity">
    <text evidence="1">Belongs to the LysR transcriptional regulatory family.</text>
</comment>
<dbReference type="Gene3D" id="3.40.190.10">
    <property type="entry name" value="Periplasmic binding protein-like II"/>
    <property type="match status" value="2"/>
</dbReference>
<evidence type="ECO:0000259" key="5">
    <source>
        <dbReference type="PROSITE" id="PS50931"/>
    </source>
</evidence>
<dbReference type="PANTHER" id="PTHR30537">
    <property type="entry name" value="HTH-TYPE TRANSCRIPTIONAL REGULATOR"/>
    <property type="match status" value="1"/>
</dbReference>
<dbReference type="FunFam" id="1.10.10.10:FF:000001">
    <property type="entry name" value="LysR family transcriptional regulator"/>
    <property type="match status" value="1"/>
</dbReference>
<comment type="caution">
    <text evidence="6">The sequence shown here is derived from an EMBL/GenBank/DDBJ whole genome shotgun (WGS) entry which is preliminary data.</text>
</comment>
<evidence type="ECO:0000313" key="7">
    <source>
        <dbReference type="Proteomes" id="UP000332515"/>
    </source>
</evidence>
<dbReference type="Pfam" id="PF03466">
    <property type="entry name" value="LysR_substrate"/>
    <property type="match status" value="1"/>
</dbReference>
<dbReference type="Proteomes" id="UP000332515">
    <property type="component" value="Unassembled WGS sequence"/>
</dbReference>
<proteinExistence type="inferred from homology"/>
<dbReference type="InterPro" id="IPR005119">
    <property type="entry name" value="LysR_subst-bd"/>
</dbReference>
<reference evidence="6 7" key="1">
    <citation type="submission" date="2019-09" db="EMBL/GenBank/DDBJ databases">
        <title>Segnochrobactrum spirostomi gen. nov., sp. nov., isolated from the ciliate Spirostomum cf. yagiui and description of a novel family, Segnochrobactraceae fam. nov. within the order Rhizobiales of the class Alphaproteobacteria.</title>
        <authorList>
            <person name="Akter S."/>
            <person name="Shazib S.U.A."/>
            <person name="Shin M.K."/>
        </authorList>
    </citation>
    <scope>NUCLEOTIDE SEQUENCE [LARGE SCALE GENOMIC DNA]</scope>
    <source>
        <strain evidence="6 7">Sp-1</strain>
    </source>
</reference>
<evidence type="ECO:0000256" key="2">
    <source>
        <dbReference type="ARBA" id="ARBA00023015"/>
    </source>
</evidence>
<evidence type="ECO:0000256" key="1">
    <source>
        <dbReference type="ARBA" id="ARBA00009437"/>
    </source>
</evidence>
<protein>
    <submittedName>
        <fullName evidence="6">LysR family transcriptional regulator</fullName>
    </submittedName>
</protein>
<keyword evidence="2" id="KW-0805">Transcription regulation</keyword>
<sequence length="306" mass="32956">MERRRRRLPLNELAAFEAAAETGSFSAAARQLGMTQSAISHHVANLEADLGVRLFERVWRGVRTTEAGAALHEALSRGLDLVDAGLTAARSIGARRQLTVHTDFAFASFWLVPRLGELQAAVPDIDVRIVTSQTSGFDLDFSAGDVAIHFGMPPRGLRRVVRLVGEEVVPVASPALAATLAETLARAEALAASPLLHLEGGGDRWLTWTDYLAQFGAVRRRGARDLAFTNYPLLLDAAIAGQGFALGWRPLIEGPLARGLLAEIDLPPLATQRGYHLVVPQGRTETAVLRDFCRWITAAFAAPDGG</sequence>
<evidence type="ECO:0000256" key="3">
    <source>
        <dbReference type="ARBA" id="ARBA00023125"/>
    </source>
</evidence>
<evidence type="ECO:0000313" key="6">
    <source>
        <dbReference type="EMBL" id="MQT11375.1"/>
    </source>
</evidence>
<dbReference type="RefSeq" id="WP_153477983.1">
    <property type="nucleotide sequence ID" value="NZ_VWNA01000001.1"/>
</dbReference>